<feature type="transmembrane region" description="Helical" evidence="6">
    <location>
        <begin position="178"/>
        <end position="202"/>
    </location>
</feature>
<dbReference type="InterPro" id="IPR002797">
    <property type="entry name" value="Polysacc_synth"/>
</dbReference>
<feature type="transmembrane region" description="Helical" evidence="6">
    <location>
        <begin position="230"/>
        <end position="250"/>
    </location>
</feature>
<keyword evidence="2" id="KW-1003">Cell membrane</keyword>
<evidence type="ECO:0000313" key="7">
    <source>
        <dbReference type="EMBL" id="GEN57849.1"/>
    </source>
</evidence>
<dbReference type="InterPro" id="IPR050833">
    <property type="entry name" value="Poly_Biosynth_Transport"/>
</dbReference>
<feature type="transmembrane region" description="Helical" evidence="6">
    <location>
        <begin position="323"/>
        <end position="342"/>
    </location>
</feature>
<feature type="transmembrane region" description="Helical" evidence="6">
    <location>
        <begin position="154"/>
        <end position="172"/>
    </location>
</feature>
<keyword evidence="3 6" id="KW-0812">Transmembrane</keyword>
<proteinExistence type="predicted"/>
<dbReference type="PANTHER" id="PTHR30250:SF29">
    <property type="entry name" value="POLYSACCHARIDE BIOSYNTHESIS PROTEIN C-TERMINAL DOMAIN-CONTAINING PROTEIN"/>
    <property type="match status" value="1"/>
</dbReference>
<dbReference type="GO" id="GO:0005886">
    <property type="term" value="C:plasma membrane"/>
    <property type="evidence" value="ECO:0007669"/>
    <property type="project" value="UniProtKB-SubCell"/>
</dbReference>
<dbReference type="CDD" id="cd13124">
    <property type="entry name" value="MATE_SpoVB_like"/>
    <property type="match status" value="1"/>
</dbReference>
<dbReference type="Proteomes" id="UP000321400">
    <property type="component" value="Unassembled WGS sequence"/>
</dbReference>
<keyword evidence="5 6" id="KW-0472">Membrane</keyword>
<reference evidence="7 8" key="1">
    <citation type="submission" date="2019-07" db="EMBL/GenBank/DDBJ databases">
        <title>Whole genome shotgun sequence of Halolactibacillus alkaliphilus NBRC 103919.</title>
        <authorList>
            <person name="Hosoyama A."/>
            <person name="Uohara A."/>
            <person name="Ohji S."/>
            <person name="Ichikawa N."/>
        </authorList>
    </citation>
    <scope>NUCLEOTIDE SEQUENCE [LARGE SCALE GENOMIC DNA]</scope>
    <source>
        <strain evidence="7 8">NBRC 103919</strain>
    </source>
</reference>
<evidence type="ECO:0000256" key="2">
    <source>
        <dbReference type="ARBA" id="ARBA00022475"/>
    </source>
</evidence>
<feature type="transmembrane region" description="Helical" evidence="6">
    <location>
        <begin position="282"/>
        <end position="302"/>
    </location>
</feature>
<protein>
    <submittedName>
        <fullName evidence="7">Putative membrane protein YabM</fullName>
    </submittedName>
</protein>
<dbReference type="AlphaFoldDB" id="A0A511X4H8"/>
<evidence type="ECO:0000313" key="8">
    <source>
        <dbReference type="Proteomes" id="UP000321400"/>
    </source>
</evidence>
<dbReference type="Pfam" id="PF01943">
    <property type="entry name" value="Polysacc_synt"/>
    <property type="match status" value="1"/>
</dbReference>
<feature type="transmembrane region" description="Helical" evidence="6">
    <location>
        <begin position="475"/>
        <end position="496"/>
    </location>
</feature>
<feature type="transmembrane region" description="Helical" evidence="6">
    <location>
        <begin position="116"/>
        <end position="134"/>
    </location>
</feature>
<organism evidence="7 8">
    <name type="scientific">Halolactibacillus alkaliphilus</name>
    <dbReference type="NCBI Taxonomy" id="442899"/>
    <lineage>
        <taxon>Bacteria</taxon>
        <taxon>Bacillati</taxon>
        <taxon>Bacillota</taxon>
        <taxon>Bacilli</taxon>
        <taxon>Bacillales</taxon>
        <taxon>Bacillaceae</taxon>
        <taxon>Halolactibacillus</taxon>
    </lineage>
</organism>
<dbReference type="OrthoDB" id="9775950at2"/>
<feature type="transmembrane region" description="Helical" evidence="6">
    <location>
        <begin position="409"/>
        <end position="431"/>
    </location>
</feature>
<evidence type="ECO:0000256" key="4">
    <source>
        <dbReference type="ARBA" id="ARBA00022989"/>
    </source>
</evidence>
<dbReference type="PANTHER" id="PTHR30250">
    <property type="entry name" value="PST FAMILY PREDICTED COLANIC ACID TRANSPORTER"/>
    <property type="match status" value="1"/>
</dbReference>
<dbReference type="EMBL" id="BJYE01000044">
    <property type="protein sequence ID" value="GEN57849.1"/>
    <property type="molecule type" value="Genomic_DNA"/>
</dbReference>
<dbReference type="InterPro" id="IPR024923">
    <property type="entry name" value="PG_synth_SpoVB"/>
</dbReference>
<evidence type="ECO:0000256" key="5">
    <source>
        <dbReference type="ARBA" id="ARBA00023136"/>
    </source>
</evidence>
<comment type="caution">
    <text evidence="7">The sequence shown here is derived from an EMBL/GenBank/DDBJ whole genome shotgun (WGS) entry which is preliminary data.</text>
</comment>
<feature type="transmembrane region" description="Helical" evidence="6">
    <location>
        <begin position="354"/>
        <end position="376"/>
    </location>
</feature>
<feature type="transmembrane region" description="Helical" evidence="6">
    <location>
        <begin position="443"/>
        <end position="469"/>
    </location>
</feature>
<name>A0A511X4H8_9BACI</name>
<feature type="transmembrane region" description="Helical" evidence="6">
    <location>
        <begin position="12"/>
        <end position="32"/>
    </location>
</feature>
<dbReference type="RefSeq" id="WP_089803511.1">
    <property type="nucleotide sequence ID" value="NZ_BMLL01000040.1"/>
</dbReference>
<sequence length="513" mass="56508">MMSQTDKEIVRGAIILTYAGLLSKVLSAFYRIPLQNITGDVGFYIYQQIYPFIGMMTMLMLYGLPQSIAALLIDQPSFKRKKKKMRYFLYSVALMLFICLFALAPTFSRWMGDHSLVTGLRVSFLLLFILPELALERGFDQAEGRIDRTAISQVLEQLFRVSVIIVGAVIIMRQQQSLYNVGIVAGLGALVGGGVALSYFYIRNKKQAEQTDLNNLSTAPFSYSILVKPLLLYSVMIAMNHMVLLLLQWVDAFTLVGLLKESGSSLNDAQILKGVLDRAQPLSQLGIVASSSITLALVPGLTKATKRQDHKQMAQLAGTAYRFGLYLSSAAMVGLVLLMQKVNLVLFKDTAGTISLQIFVISVLFTSLAIITSTILQAYGEGRRVVIGIITGLGVKYLTNHLLVPSFFLPGAAVSTVLATVVIFYFNRLLLKKHVPQGLGAPIVKLMIALVGMAIVVFGMDVLLSPWFFSDQRMLQFIYLLSLITLGIITFGTLLVKTGAISKEEQSLLLKEK</sequence>
<keyword evidence="4 6" id="KW-1133">Transmembrane helix</keyword>
<feature type="transmembrane region" description="Helical" evidence="6">
    <location>
        <begin position="85"/>
        <end position="104"/>
    </location>
</feature>
<evidence type="ECO:0000256" key="3">
    <source>
        <dbReference type="ARBA" id="ARBA00022692"/>
    </source>
</evidence>
<keyword evidence="8" id="KW-1185">Reference proteome</keyword>
<comment type="subcellular location">
    <subcellularLocation>
        <location evidence="1">Cell membrane</location>
        <topology evidence="1">Multi-pass membrane protein</topology>
    </subcellularLocation>
</comment>
<feature type="transmembrane region" description="Helical" evidence="6">
    <location>
        <begin position="385"/>
        <end position="403"/>
    </location>
</feature>
<feature type="transmembrane region" description="Helical" evidence="6">
    <location>
        <begin position="52"/>
        <end position="73"/>
    </location>
</feature>
<gene>
    <name evidence="7" type="primary">yabM</name>
    <name evidence="7" type="ORF">HAL01_23130</name>
</gene>
<evidence type="ECO:0000256" key="6">
    <source>
        <dbReference type="SAM" id="Phobius"/>
    </source>
</evidence>
<dbReference type="STRING" id="442899.SAMN05720591_1413"/>
<accession>A0A511X4H8</accession>
<evidence type="ECO:0000256" key="1">
    <source>
        <dbReference type="ARBA" id="ARBA00004651"/>
    </source>
</evidence>